<reference evidence="2 3" key="1">
    <citation type="journal article" date="2024" name="Plant J.">
        <title>Genome sequences and population genomics reveal climatic adaptation and genomic divergence between two closely related sweetgum species.</title>
        <authorList>
            <person name="Xu W.Q."/>
            <person name="Ren C.Q."/>
            <person name="Zhang X.Y."/>
            <person name="Comes H.P."/>
            <person name="Liu X.H."/>
            <person name="Li Y.G."/>
            <person name="Kettle C.J."/>
            <person name="Jalonen R."/>
            <person name="Gaisberger H."/>
            <person name="Ma Y.Z."/>
            <person name="Qiu Y.X."/>
        </authorList>
    </citation>
    <scope>NUCLEOTIDE SEQUENCE [LARGE SCALE GENOMIC DNA]</scope>
    <source>
        <strain evidence="2">Hangzhou</strain>
    </source>
</reference>
<dbReference type="Proteomes" id="UP001415857">
    <property type="component" value="Unassembled WGS sequence"/>
</dbReference>
<feature type="transmembrane region" description="Helical" evidence="1">
    <location>
        <begin position="158"/>
        <end position="176"/>
    </location>
</feature>
<comment type="caution">
    <text evidence="2">The sequence shown here is derived from an EMBL/GenBank/DDBJ whole genome shotgun (WGS) entry which is preliminary data.</text>
</comment>
<dbReference type="AlphaFoldDB" id="A0AAP0WTT8"/>
<evidence type="ECO:0000313" key="3">
    <source>
        <dbReference type="Proteomes" id="UP001415857"/>
    </source>
</evidence>
<accession>A0AAP0WTT8</accession>
<sequence>MALQSRLRAVLERSHNSNPSINFSMQHENPQITLGAMQVPPPLHNHNAFDIEMQRYHQPSNGVSLGEAFMGLTFQATIGLMALFFQSSSQTKDDQPRLLPQHVVGVSMVIGFTASLIGILLRGAYPSMGRIMEMTGSFFATLGFFVMISMFLPTHFMWIGWLACGVSLLAYLVAFIK</sequence>
<keyword evidence="1" id="KW-0812">Transmembrane</keyword>
<organism evidence="2 3">
    <name type="scientific">Liquidambar formosana</name>
    <name type="common">Formosan gum</name>
    <dbReference type="NCBI Taxonomy" id="63359"/>
    <lineage>
        <taxon>Eukaryota</taxon>
        <taxon>Viridiplantae</taxon>
        <taxon>Streptophyta</taxon>
        <taxon>Embryophyta</taxon>
        <taxon>Tracheophyta</taxon>
        <taxon>Spermatophyta</taxon>
        <taxon>Magnoliopsida</taxon>
        <taxon>eudicotyledons</taxon>
        <taxon>Gunneridae</taxon>
        <taxon>Pentapetalae</taxon>
        <taxon>Saxifragales</taxon>
        <taxon>Altingiaceae</taxon>
        <taxon>Liquidambar</taxon>
    </lineage>
</organism>
<protein>
    <submittedName>
        <fullName evidence="2">Uncharacterized protein</fullName>
    </submittedName>
</protein>
<dbReference type="EMBL" id="JBBPBK010000008">
    <property type="protein sequence ID" value="KAK9279247.1"/>
    <property type="molecule type" value="Genomic_DNA"/>
</dbReference>
<evidence type="ECO:0000313" key="2">
    <source>
        <dbReference type="EMBL" id="KAK9279247.1"/>
    </source>
</evidence>
<feature type="transmembrane region" description="Helical" evidence="1">
    <location>
        <begin position="105"/>
        <end position="124"/>
    </location>
</feature>
<keyword evidence="3" id="KW-1185">Reference proteome</keyword>
<keyword evidence="1" id="KW-1133">Transmembrane helix</keyword>
<keyword evidence="1" id="KW-0472">Membrane</keyword>
<evidence type="ECO:0000256" key="1">
    <source>
        <dbReference type="SAM" id="Phobius"/>
    </source>
</evidence>
<feature type="transmembrane region" description="Helical" evidence="1">
    <location>
        <begin position="131"/>
        <end position="152"/>
    </location>
</feature>
<name>A0AAP0WTT8_LIQFO</name>
<gene>
    <name evidence="2" type="ORF">L1049_012925</name>
</gene>
<feature type="transmembrane region" description="Helical" evidence="1">
    <location>
        <begin position="63"/>
        <end position="85"/>
    </location>
</feature>
<proteinExistence type="predicted"/>